<evidence type="ECO:0000256" key="1">
    <source>
        <dbReference type="SAM" id="Phobius"/>
    </source>
</evidence>
<sequence>MELSADQFKHESWVSMIGMGAGYVAILALILVVLFLIPYAVMLVL</sequence>
<organism evidence="2 3">
    <name type="scientific">Halodesulfurarchaeum formicicum</name>
    <dbReference type="NCBI Taxonomy" id="1873524"/>
    <lineage>
        <taxon>Archaea</taxon>
        <taxon>Methanobacteriati</taxon>
        <taxon>Methanobacteriota</taxon>
        <taxon>Stenosarchaea group</taxon>
        <taxon>Halobacteria</taxon>
        <taxon>Halobacteriales</taxon>
        <taxon>Halobacteriaceae</taxon>
        <taxon>Halodesulfurarchaeum</taxon>
    </lineage>
</organism>
<accession>A0A1J1ACM2</accession>
<evidence type="ECO:0000313" key="3">
    <source>
        <dbReference type="Proteomes" id="UP000186165"/>
    </source>
</evidence>
<keyword evidence="1" id="KW-0472">Membrane</keyword>
<name>A0A1J1ACM2_9EURY</name>
<evidence type="ECO:0000313" key="2">
    <source>
        <dbReference type="EMBL" id="APE95463.1"/>
    </source>
</evidence>
<feature type="transmembrane region" description="Helical" evidence="1">
    <location>
        <begin position="20"/>
        <end position="44"/>
    </location>
</feature>
<reference evidence="3" key="1">
    <citation type="submission" date="2016-08" db="EMBL/GenBank/DDBJ databases">
        <title>Discovery of first anaerobic lithoheterotrophic haloarchae widely represented in hypersaline habitats.</title>
        <authorList>
            <person name="Sorokin D.Y."/>
            <person name="Kublanov I.V."/>
            <person name="Roman P."/>
            <person name="Sinninghe Damste J.S."/>
            <person name="Golyshin P.N."/>
            <person name="Rojo D."/>
            <person name="Ciordia S."/>
            <person name="Mena Md.C."/>
            <person name="Ferrer M."/>
            <person name="Smedile F."/>
            <person name="Messina E."/>
            <person name="La Cono V."/>
            <person name="Yakimov M.M."/>
        </authorList>
    </citation>
    <scope>NUCLEOTIDE SEQUENCE [LARGE SCALE GENOMIC DNA]</scope>
    <source>
        <strain evidence="3">HSR6</strain>
    </source>
</reference>
<gene>
    <name evidence="2" type="ORF">HSR6_1011</name>
</gene>
<dbReference type="EMBL" id="CP016804">
    <property type="protein sequence ID" value="APE95463.1"/>
    <property type="molecule type" value="Genomic_DNA"/>
</dbReference>
<dbReference type="AlphaFoldDB" id="A0A1J1ACM2"/>
<proteinExistence type="predicted"/>
<keyword evidence="1" id="KW-0812">Transmembrane</keyword>
<dbReference type="RefSeq" id="WP_158514138.1">
    <property type="nucleotide sequence ID" value="NZ_CP016804.1"/>
</dbReference>
<dbReference type="KEGG" id="hhsr:HSR6_1011"/>
<dbReference type="GeneID" id="43509267"/>
<keyword evidence="3" id="KW-1185">Reference proteome</keyword>
<keyword evidence="1" id="KW-1133">Transmembrane helix</keyword>
<protein>
    <submittedName>
        <fullName evidence="2">Uncharacterized protein</fullName>
    </submittedName>
</protein>
<dbReference type="Proteomes" id="UP000186165">
    <property type="component" value="Chromosome"/>
</dbReference>